<proteinExistence type="inferred from homology"/>
<evidence type="ECO:0000313" key="8">
    <source>
        <dbReference type="EMBL" id="RYO83933.1"/>
    </source>
</evidence>
<dbReference type="GO" id="GO:0003677">
    <property type="term" value="F:DNA binding"/>
    <property type="evidence" value="ECO:0007669"/>
    <property type="project" value="TreeGrafter"/>
</dbReference>
<keyword evidence="9" id="KW-1185">Reference proteome</keyword>
<evidence type="ECO:0000256" key="2">
    <source>
        <dbReference type="ARBA" id="ARBA00009154"/>
    </source>
</evidence>
<dbReference type="AlphaFoldDB" id="A0A4Q4SV39"/>
<keyword evidence="4 6" id="KW-0694">RNA-binding</keyword>
<comment type="similarity">
    <text evidence="2 6">Belongs to the C1D family.</text>
</comment>
<name>A0A4Q4SV39_9PEZI</name>
<keyword evidence="3 6" id="KW-0698">rRNA processing</keyword>
<dbReference type="PANTHER" id="PTHR15341:SF3">
    <property type="entry name" value="NUCLEAR NUCLEIC ACID-BINDING PROTEIN C1D"/>
    <property type="match status" value="1"/>
</dbReference>
<evidence type="ECO:0000256" key="7">
    <source>
        <dbReference type="SAM" id="MobiDB-lite"/>
    </source>
</evidence>
<sequence length="190" mass="21124">MDVSNILPQIDRLDGELDTLEEVLSSLLRNVSDVASKLPLLDKAKLYVLVSYSIESMLFSSLRLNAVDAKSHPVFKELARVRQYFDKIKNIETPPQKPEQSLNKEAAIRFIRSDLADNKEVNTKLTEMIAKERAKAALKSAQLGSKRKAEESSPSDGSEAGTDSQKAETEPPAKKTKKDRKGKNGKKDPK</sequence>
<feature type="compositionally biased region" description="Basic residues" evidence="7">
    <location>
        <begin position="174"/>
        <end position="184"/>
    </location>
</feature>
<dbReference type="STRING" id="155417.A0A4Q4SV39"/>
<evidence type="ECO:0000256" key="6">
    <source>
        <dbReference type="RuleBase" id="RU368003"/>
    </source>
</evidence>
<dbReference type="Proteomes" id="UP000293360">
    <property type="component" value="Unassembled WGS sequence"/>
</dbReference>
<keyword evidence="5 6" id="KW-0539">Nucleus</keyword>
<dbReference type="GO" id="GO:0000178">
    <property type="term" value="C:exosome (RNase complex)"/>
    <property type="evidence" value="ECO:0007669"/>
    <property type="project" value="TreeGrafter"/>
</dbReference>
<comment type="caution">
    <text evidence="8">The sequence shown here is derived from an EMBL/GenBank/DDBJ whole genome shotgun (WGS) entry which is preliminary data.</text>
</comment>
<protein>
    <recommendedName>
        <fullName evidence="6">Exosome complex protein</fullName>
    </recommendedName>
</protein>
<dbReference type="GO" id="GO:0005730">
    <property type="term" value="C:nucleolus"/>
    <property type="evidence" value="ECO:0007669"/>
    <property type="project" value="TreeGrafter"/>
</dbReference>
<dbReference type="InterPro" id="IPR011082">
    <property type="entry name" value="Exosome-assoc_fac/DNA_repair"/>
</dbReference>
<dbReference type="Pfam" id="PF04000">
    <property type="entry name" value="Sas10_Utp3"/>
    <property type="match status" value="1"/>
</dbReference>
<gene>
    <name evidence="8" type="ORF">DL764_009397</name>
</gene>
<evidence type="ECO:0000256" key="5">
    <source>
        <dbReference type="ARBA" id="ARBA00023242"/>
    </source>
</evidence>
<feature type="region of interest" description="Disordered" evidence="7">
    <location>
        <begin position="136"/>
        <end position="190"/>
    </location>
</feature>
<comment type="subcellular location">
    <subcellularLocation>
        <location evidence="1 6">Nucleus</location>
    </subcellularLocation>
</comment>
<accession>A0A4Q4SV39</accession>
<evidence type="ECO:0000256" key="3">
    <source>
        <dbReference type="ARBA" id="ARBA00022552"/>
    </source>
</evidence>
<evidence type="ECO:0000256" key="4">
    <source>
        <dbReference type="ARBA" id="ARBA00022884"/>
    </source>
</evidence>
<organism evidence="8 9">
    <name type="scientific">Monosporascus ibericus</name>
    <dbReference type="NCBI Taxonomy" id="155417"/>
    <lineage>
        <taxon>Eukaryota</taxon>
        <taxon>Fungi</taxon>
        <taxon>Dikarya</taxon>
        <taxon>Ascomycota</taxon>
        <taxon>Pezizomycotina</taxon>
        <taxon>Sordariomycetes</taxon>
        <taxon>Xylariomycetidae</taxon>
        <taxon>Xylariales</taxon>
        <taxon>Xylariales incertae sedis</taxon>
        <taxon>Monosporascus</taxon>
    </lineage>
</organism>
<comment type="function">
    <text evidence="6">Required for exosome-dependent processing of pre-rRNA and small nucleolar RNA (snRNA) precursors. Involved in processing of 35S pre-rRNA at the A0, A1 and A2 sites.</text>
</comment>
<feature type="compositionally biased region" description="Polar residues" evidence="7">
    <location>
        <begin position="152"/>
        <end position="164"/>
    </location>
</feature>
<dbReference type="GO" id="GO:0003723">
    <property type="term" value="F:RNA binding"/>
    <property type="evidence" value="ECO:0007669"/>
    <property type="project" value="UniProtKB-UniRule"/>
</dbReference>
<reference evidence="8 9" key="1">
    <citation type="submission" date="2018-06" db="EMBL/GenBank/DDBJ databases">
        <title>Complete Genomes of Monosporascus.</title>
        <authorList>
            <person name="Robinson A.J."/>
            <person name="Natvig D.O."/>
        </authorList>
    </citation>
    <scope>NUCLEOTIDE SEQUENCE [LARGE SCALE GENOMIC DNA]</scope>
    <source>
        <strain evidence="8 9">CBS 110550</strain>
    </source>
</reference>
<dbReference type="GO" id="GO:0010468">
    <property type="term" value="P:regulation of gene expression"/>
    <property type="evidence" value="ECO:0007669"/>
    <property type="project" value="TreeGrafter"/>
</dbReference>
<dbReference type="PANTHER" id="PTHR15341">
    <property type="entry name" value="SUN-COR STEROID HORMONE RECEPTOR CO-REPRESSOR"/>
    <property type="match status" value="1"/>
</dbReference>
<dbReference type="GO" id="GO:0000460">
    <property type="term" value="P:maturation of 5.8S rRNA"/>
    <property type="evidence" value="ECO:0007669"/>
    <property type="project" value="TreeGrafter"/>
</dbReference>
<dbReference type="InterPro" id="IPR007146">
    <property type="entry name" value="Sas10/Utp3/C1D"/>
</dbReference>
<dbReference type="OrthoDB" id="1421013at2759"/>
<dbReference type="EMBL" id="QJNU01000881">
    <property type="protein sequence ID" value="RYO83933.1"/>
    <property type="molecule type" value="Genomic_DNA"/>
</dbReference>
<evidence type="ECO:0000256" key="1">
    <source>
        <dbReference type="ARBA" id="ARBA00004123"/>
    </source>
</evidence>
<evidence type="ECO:0000313" key="9">
    <source>
        <dbReference type="Proteomes" id="UP000293360"/>
    </source>
</evidence>